<feature type="transmembrane region" description="Helical" evidence="2">
    <location>
        <begin position="63"/>
        <end position="79"/>
    </location>
</feature>
<reference evidence="4 5" key="1">
    <citation type="submission" date="2018-03" db="EMBL/GenBank/DDBJ databases">
        <title>Genomic Encyclopedia of Archaeal and Bacterial Type Strains, Phase II (KMG-II): from individual species to whole genera.</title>
        <authorList>
            <person name="Goeker M."/>
        </authorList>
    </citation>
    <scope>NUCLEOTIDE SEQUENCE [LARGE SCALE GENOMIC DNA]</scope>
    <source>
        <strain evidence="4 5">DSM 44946</strain>
    </source>
</reference>
<evidence type="ECO:0000256" key="1">
    <source>
        <dbReference type="SAM" id="MobiDB-lite"/>
    </source>
</evidence>
<dbReference type="InterPro" id="IPR049250">
    <property type="entry name" value="DUF6883"/>
</dbReference>
<feature type="compositionally biased region" description="Basic and acidic residues" evidence="1">
    <location>
        <begin position="601"/>
        <end position="612"/>
    </location>
</feature>
<feature type="transmembrane region" description="Helical" evidence="2">
    <location>
        <begin position="292"/>
        <end position="310"/>
    </location>
</feature>
<dbReference type="Proteomes" id="UP000237797">
    <property type="component" value="Unassembled WGS sequence"/>
</dbReference>
<dbReference type="Pfam" id="PF21814">
    <property type="entry name" value="DUF6883"/>
    <property type="match status" value="1"/>
</dbReference>
<feature type="domain" description="DUF6883" evidence="3">
    <location>
        <begin position="618"/>
        <end position="726"/>
    </location>
</feature>
<organism evidence="4 5">
    <name type="scientific">Planifilum fimeticola</name>
    <dbReference type="NCBI Taxonomy" id="201975"/>
    <lineage>
        <taxon>Bacteria</taxon>
        <taxon>Bacillati</taxon>
        <taxon>Bacillota</taxon>
        <taxon>Bacilli</taxon>
        <taxon>Bacillales</taxon>
        <taxon>Thermoactinomycetaceae</taxon>
        <taxon>Planifilum</taxon>
    </lineage>
</organism>
<dbReference type="AlphaFoldDB" id="A0A2T0LEG3"/>
<evidence type="ECO:0000313" key="4">
    <source>
        <dbReference type="EMBL" id="PRX40502.1"/>
    </source>
</evidence>
<comment type="caution">
    <text evidence="4">The sequence shown here is derived from an EMBL/GenBank/DDBJ whole genome shotgun (WGS) entry which is preliminary data.</text>
</comment>
<feature type="transmembrane region" description="Helical" evidence="2">
    <location>
        <begin position="438"/>
        <end position="462"/>
    </location>
</feature>
<feature type="transmembrane region" description="Helical" evidence="2">
    <location>
        <begin position="254"/>
        <end position="272"/>
    </location>
</feature>
<evidence type="ECO:0000313" key="5">
    <source>
        <dbReference type="Proteomes" id="UP000237797"/>
    </source>
</evidence>
<dbReference type="GO" id="GO:0008233">
    <property type="term" value="F:peptidase activity"/>
    <property type="evidence" value="ECO:0007669"/>
    <property type="project" value="InterPro"/>
</dbReference>
<evidence type="ECO:0000256" key="2">
    <source>
        <dbReference type="SAM" id="Phobius"/>
    </source>
</evidence>
<keyword evidence="2" id="KW-0812">Transmembrane</keyword>
<keyword evidence="2" id="KW-0472">Membrane</keyword>
<feature type="transmembrane region" description="Helical" evidence="2">
    <location>
        <begin position="132"/>
        <end position="152"/>
    </location>
</feature>
<keyword evidence="5" id="KW-1185">Reference proteome</keyword>
<dbReference type="OrthoDB" id="2986766at2"/>
<dbReference type="Pfam" id="PF13367">
    <property type="entry name" value="PrsW-protease"/>
    <property type="match status" value="1"/>
</dbReference>
<feature type="transmembrane region" description="Helical" evidence="2">
    <location>
        <begin position="389"/>
        <end position="411"/>
    </location>
</feature>
<feature type="compositionally biased region" description="Low complexity" evidence="1">
    <location>
        <begin position="584"/>
        <end position="600"/>
    </location>
</feature>
<dbReference type="EMBL" id="PVNE01000013">
    <property type="protein sequence ID" value="PRX40502.1"/>
    <property type="molecule type" value="Genomic_DNA"/>
</dbReference>
<sequence length="726" mass="81584">MLDRLRTHLQERIDQLSEAWRRFVGNHPRLIRTLKKTYITLTWAAMFLAIFCCIFVPASRVVLIQLLWSYYALWQFWFLSRSKTLGWSHTARFFVIGAWVTAPLSALIVWSVHGLGEGEAELTIHDEWSSAFFGPLVEETVKLLPLLLLLLLSRRVRSFSLTDYLLVGAATGTGFDFLEEVVRTWAIQHRTSGLFGFLYEAFNTSELVWEIDTLFPGYFRDGDVIAAGHHVWTAFVALGLGMALRLRQRWGRKAYLLPGILFLWAVFDHGVYNASLNGLSPEVELLYLLTGYGHFFKWGFVVALIAAVLWDFREINRVSDCLPRLPKEELIEPVTEFLTLCRAFLKGRQEWGHALLFLRERRQMAFSLLRGDEATSSKEPLDTLSRRRAVLAALGCLLLVAIGALLNAHAFSSDTAYFAGLIDDLAKWWEGLSWYEKAAVLLTVLLTAALLTVATGGGWIAAGFSGLSAALTLQEVLSNPRPVTSFLRNPIGFIRSWWRELRKRPPQEAAVAVTALLAEQVIERIPAVKVLNRLADGLKDTAQRIAKKLWGRDNIEATAGRRMDTFSTDDSIRNSSGEMSKGTSSGSGNSADRSSNSNSNYDDKDPFEKQNKVTDNYLPNFEQAFIDSRKLTQYALNHNHPVGKHKAKVFESVLGYNQSNAGDLIRQIKQKLPECTAIKGKLDQYGQRYTVDIPVVGPNGRSAIVRTGWIIKTGSNTPSLTTIYVK</sequence>
<feature type="region of interest" description="Disordered" evidence="1">
    <location>
        <begin position="561"/>
        <end position="613"/>
    </location>
</feature>
<feature type="compositionally biased region" description="Polar residues" evidence="1">
    <location>
        <begin position="565"/>
        <end position="583"/>
    </location>
</feature>
<evidence type="ECO:0000259" key="3">
    <source>
        <dbReference type="Pfam" id="PF21814"/>
    </source>
</evidence>
<dbReference type="InterPro" id="IPR026898">
    <property type="entry name" value="PrsW"/>
</dbReference>
<accession>A0A2T0LEG3</accession>
<feature type="transmembrane region" description="Helical" evidence="2">
    <location>
        <begin position="38"/>
        <end position="57"/>
    </location>
</feature>
<proteinExistence type="predicted"/>
<protein>
    <submittedName>
        <fullName evidence="4">RsiW-degrading membrane proteinase PrsW (M82 family)</fullName>
    </submittedName>
</protein>
<name>A0A2T0LEG3_9BACL</name>
<dbReference type="RefSeq" id="WP_106345313.1">
    <property type="nucleotide sequence ID" value="NZ_PVNE01000013.1"/>
</dbReference>
<gene>
    <name evidence="4" type="ORF">CLV97_11389</name>
</gene>
<feature type="transmembrane region" description="Helical" evidence="2">
    <location>
        <begin position="91"/>
        <end position="112"/>
    </location>
</feature>
<keyword evidence="2" id="KW-1133">Transmembrane helix</keyword>